<dbReference type="Proteomes" id="UP001165060">
    <property type="component" value="Unassembled WGS sequence"/>
</dbReference>
<proteinExistence type="predicted"/>
<feature type="region of interest" description="Disordered" evidence="1">
    <location>
        <begin position="49"/>
        <end position="68"/>
    </location>
</feature>
<gene>
    <name evidence="2" type="ORF">TeGR_g780</name>
</gene>
<feature type="compositionally biased region" description="Basic and acidic residues" evidence="1">
    <location>
        <begin position="114"/>
        <end position="130"/>
    </location>
</feature>
<feature type="region of interest" description="Disordered" evidence="1">
    <location>
        <begin position="111"/>
        <end position="177"/>
    </location>
</feature>
<reference evidence="2 3" key="1">
    <citation type="journal article" date="2023" name="Commun. Biol.">
        <title>Genome analysis of Parmales, the sister group of diatoms, reveals the evolutionary specialization of diatoms from phago-mixotrophs to photoautotrophs.</title>
        <authorList>
            <person name="Ban H."/>
            <person name="Sato S."/>
            <person name="Yoshikawa S."/>
            <person name="Yamada K."/>
            <person name="Nakamura Y."/>
            <person name="Ichinomiya M."/>
            <person name="Sato N."/>
            <person name="Blanc-Mathieu R."/>
            <person name="Endo H."/>
            <person name="Kuwata A."/>
            <person name="Ogata H."/>
        </authorList>
    </citation>
    <scope>NUCLEOTIDE SEQUENCE [LARGE SCALE GENOMIC DNA]</scope>
</reference>
<comment type="caution">
    <text evidence="2">The sequence shown here is derived from an EMBL/GenBank/DDBJ whole genome shotgun (WGS) entry which is preliminary data.</text>
</comment>
<feature type="compositionally biased region" description="Acidic residues" evidence="1">
    <location>
        <begin position="49"/>
        <end position="60"/>
    </location>
</feature>
<name>A0ABQ6M389_9STRA</name>
<feature type="compositionally biased region" description="Basic and acidic residues" evidence="1">
    <location>
        <begin position="161"/>
        <end position="171"/>
    </location>
</feature>
<protein>
    <recommendedName>
        <fullName evidence="4">STI1/HOP DP domain-containing protein</fullName>
    </recommendedName>
</protein>
<feature type="region of interest" description="Disordered" evidence="1">
    <location>
        <begin position="290"/>
        <end position="314"/>
    </location>
</feature>
<feature type="compositionally biased region" description="Low complexity" evidence="1">
    <location>
        <begin position="300"/>
        <end position="309"/>
    </location>
</feature>
<evidence type="ECO:0000313" key="2">
    <source>
        <dbReference type="EMBL" id="GMI18847.1"/>
    </source>
</evidence>
<evidence type="ECO:0000256" key="1">
    <source>
        <dbReference type="SAM" id="MobiDB-lite"/>
    </source>
</evidence>
<evidence type="ECO:0000313" key="3">
    <source>
        <dbReference type="Proteomes" id="UP001165060"/>
    </source>
</evidence>
<sequence>MSNFLDVPSSTGPSKLATMMAGTSLSSAAAAAAPAPGSSAPKKMIQVVDDDSDSDCDDEGLPPPILGEDGSLAEIAKAEGSGAPASTAEAVAKEVEAAQAEGPSMMEQMMQEAAEAKKAEDAKRVKEERKKAKKGFGGALKGGFFNKPAKSKKKKAPAAAPEKKVEKKKEEEEVFELNADGEMIPTITKRDEKKLGGIHDEVQSAMSGEASGLLREEKKWNNDTLMERIQKSPRLRMGLANPKFTQAIEDMRKDPVAAQKKYKGDKAVEDFITEFAGVMGEHFNEVGAKEEKENAKKMPQQQQQQQAAAPMGPDIGPLAKEALKREEARKKNGGSGGVGWEEPAQEKVDEIVGNAELSAILMDPEMQAVLQKCGAPGAMHHFMRDAKWGPKIELLIKHGLIKVER</sequence>
<dbReference type="EMBL" id="BRYB01004902">
    <property type="protein sequence ID" value="GMI18847.1"/>
    <property type="molecule type" value="Genomic_DNA"/>
</dbReference>
<keyword evidence="3" id="KW-1185">Reference proteome</keyword>
<accession>A0ABQ6M389</accession>
<organism evidence="2 3">
    <name type="scientific">Tetraparma gracilis</name>
    <dbReference type="NCBI Taxonomy" id="2962635"/>
    <lineage>
        <taxon>Eukaryota</taxon>
        <taxon>Sar</taxon>
        <taxon>Stramenopiles</taxon>
        <taxon>Ochrophyta</taxon>
        <taxon>Bolidophyceae</taxon>
        <taxon>Parmales</taxon>
        <taxon>Triparmaceae</taxon>
        <taxon>Tetraparma</taxon>
    </lineage>
</organism>
<evidence type="ECO:0008006" key="4">
    <source>
        <dbReference type="Google" id="ProtNLM"/>
    </source>
</evidence>
<dbReference type="Gene3D" id="1.10.260.100">
    <property type="match status" value="2"/>
</dbReference>